<dbReference type="EMBL" id="CM045765">
    <property type="protein sequence ID" value="KAI8000754.1"/>
    <property type="molecule type" value="Genomic_DNA"/>
</dbReference>
<evidence type="ECO:0000313" key="1">
    <source>
        <dbReference type="EMBL" id="KAI8000754.1"/>
    </source>
</evidence>
<protein>
    <submittedName>
        <fullName evidence="1">Conserved oligomeric Golgi complex subunit 2</fullName>
    </submittedName>
</protein>
<gene>
    <name evidence="1" type="ORF">LOK49_LG09G01102</name>
</gene>
<sequence>MEKRMQRIFRGTLESLWSGWQFPKSGSIAAALFRHLSFFLGTPIGCHLDWLLAKLVMQIIHDLTCLVAEICGDFLRQVIGLLSSCTTEVLELVEQSILQGAKSLKDLIPIVMNSIIEAVVKKSVEDLKQLKGITATYRMTNKPLPVRHSPYVSGVLHRLKEGVI</sequence>
<evidence type="ECO:0000313" key="2">
    <source>
        <dbReference type="Proteomes" id="UP001060215"/>
    </source>
</evidence>
<organism evidence="1 2">
    <name type="scientific">Camellia lanceoleosa</name>
    <dbReference type="NCBI Taxonomy" id="1840588"/>
    <lineage>
        <taxon>Eukaryota</taxon>
        <taxon>Viridiplantae</taxon>
        <taxon>Streptophyta</taxon>
        <taxon>Embryophyta</taxon>
        <taxon>Tracheophyta</taxon>
        <taxon>Spermatophyta</taxon>
        <taxon>Magnoliopsida</taxon>
        <taxon>eudicotyledons</taxon>
        <taxon>Gunneridae</taxon>
        <taxon>Pentapetalae</taxon>
        <taxon>asterids</taxon>
        <taxon>Ericales</taxon>
        <taxon>Theaceae</taxon>
        <taxon>Camellia</taxon>
    </lineage>
</organism>
<comment type="caution">
    <text evidence="1">The sequence shown here is derived from an EMBL/GenBank/DDBJ whole genome shotgun (WGS) entry which is preliminary data.</text>
</comment>
<accession>A0ACC0GIV3</accession>
<keyword evidence="2" id="KW-1185">Reference proteome</keyword>
<name>A0ACC0GIV3_9ERIC</name>
<proteinExistence type="predicted"/>
<reference evidence="1 2" key="1">
    <citation type="journal article" date="2022" name="Plant J.">
        <title>Chromosome-level genome of Camellia lanceoleosa provides a valuable resource for understanding genome evolution and self-incompatibility.</title>
        <authorList>
            <person name="Gong W."/>
            <person name="Xiao S."/>
            <person name="Wang L."/>
            <person name="Liao Z."/>
            <person name="Chang Y."/>
            <person name="Mo W."/>
            <person name="Hu G."/>
            <person name="Li W."/>
            <person name="Zhao G."/>
            <person name="Zhu H."/>
            <person name="Hu X."/>
            <person name="Ji K."/>
            <person name="Xiang X."/>
            <person name="Song Q."/>
            <person name="Yuan D."/>
            <person name="Jin S."/>
            <person name="Zhang L."/>
        </authorList>
    </citation>
    <scope>NUCLEOTIDE SEQUENCE [LARGE SCALE GENOMIC DNA]</scope>
    <source>
        <strain evidence="1">SQ_2022a</strain>
    </source>
</reference>
<dbReference type="Proteomes" id="UP001060215">
    <property type="component" value="Chromosome 8"/>
</dbReference>